<dbReference type="InterPro" id="IPR002918">
    <property type="entry name" value="Lipase_EstA/Esterase_EstB"/>
</dbReference>
<dbReference type="GO" id="GO:0016042">
    <property type="term" value="P:lipid catabolic process"/>
    <property type="evidence" value="ECO:0007669"/>
    <property type="project" value="InterPro"/>
</dbReference>
<feature type="chain" id="PRO_5022688393" evidence="1">
    <location>
        <begin position="24"/>
        <end position="301"/>
    </location>
</feature>
<dbReference type="Pfam" id="PF01674">
    <property type="entry name" value="Lipase_2"/>
    <property type="match status" value="1"/>
</dbReference>
<gene>
    <name evidence="2" type="ORF">BDV98DRAFT_633038</name>
</gene>
<dbReference type="PANTHER" id="PTHR32015">
    <property type="entry name" value="FASTING INDUCED LIPASE"/>
    <property type="match status" value="1"/>
</dbReference>
<dbReference type="Proteomes" id="UP000305067">
    <property type="component" value="Unassembled WGS sequence"/>
</dbReference>
<dbReference type="Gene3D" id="3.40.50.1820">
    <property type="entry name" value="alpha/beta hydrolase"/>
    <property type="match status" value="1"/>
</dbReference>
<dbReference type="SUPFAM" id="SSF53474">
    <property type="entry name" value="alpha/beta-Hydrolases"/>
    <property type="match status" value="1"/>
</dbReference>
<protein>
    <submittedName>
        <fullName evidence="2">Alpha/beta-hydrolase</fullName>
    </submittedName>
</protein>
<name>A0A5C3QAA4_9AGAR</name>
<dbReference type="GO" id="GO:0016298">
    <property type="term" value="F:lipase activity"/>
    <property type="evidence" value="ECO:0007669"/>
    <property type="project" value="TreeGrafter"/>
</dbReference>
<dbReference type="InterPro" id="IPR029058">
    <property type="entry name" value="AB_hydrolase_fold"/>
</dbReference>
<sequence>MRVSLSFTALLPLAISALSPALSSRDLWSIPSDLLSNPLVGLPSSDGSFSCHSPHNPVILLHGLSANKLVDLNQLAFHLTDLGYCTYSLTYGAHALVPWIGGLTSMRSSAKQVAAYIKEVQQKTGKPKVDVVGHSEGGVMALYVPLTQAGISDIVEHSVALGPAVHGAQYYGFTDLFYLGGEVTRRLAALALKTLGCAACDDMATGGEVYEDFKKAKGHIVPGGVKASVIVSEYDTLVAPEKSVVVQEGVRNLVVQDYCPEDRVGHAGLAWDWGVWDIVVNELSENYGGAVDCRQGLPFKM</sequence>
<feature type="signal peptide" evidence="1">
    <location>
        <begin position="1"/>
        <end position="23"/>
    </location>
</feature>
<reference evidence="2 3" key="1">
    <citation type="journal article" date="2019" name="Nat. Ecol. Evol.">
        <title>Megaphylogeny resolves global patterns of mushroom evolution.</title>
        <authorList>
            <person name="Varga T."/>
            <person name="Krizsan K."/>
            <person name="Foldi C."/>
            <person name="Dima B."/>
            <person name="Sanchez-Garcia M."/>
            <person name="Sanchez-Ramirez S."/>
            <person name="Szollosi G.J."/>
            <person name="Szarkandi J.G."/>
            <person name="Papp V."/>
            <person name="Albert L."/>
            <person name="Andreopoulos W."/>
            <person name="Angelini C."/>
            <person name="Antonin V."/>
            <person name="Barry K.W."/>
            <person name="Bougher N.L."/>
            <person name="Buchanan P."/>
            <person name="Buyck B."/>
            <person name="Bense V."/>
            <person name="Catcheside P."/>
            <person name="Chovatia M."/>
            <person name="Cooper J."/>
            <person name="Damon W."/>
            <person name="Desjardin D."/>
            <person name="Finy P."/>
            <person name="Geml J."/>
            <person name="Haridas S."/>
            <person name="Hughes K."/>
            <person name="Justo A."/>
            <person name="Karasinski D."/>
            <person name="Kautmanova I."/>
            <person name="Kiss B."/>
            <person name="Kocsube S."/>
            <person name="Kotiranta H."/>
            <person name="LaButti K.M."/>
            <person name="Lechner B.E."/>
            <person name="Liimatainen K."/>
            <person name="Lipzen A."/>
            <person name="Lukacs Z."/>
            <person name="Mihaltcheva S."/>
            <person name="Morgado L.N."/>
            <person name="Niskanen T."/>
            <person name="Noordeloos M.E."/>
            <person name="Ohm R.A."/>
            <person name="Ortiz-Santana B."/>
            <person name="Ovrebo C."/>
            <person name="Racz N."/>
            <person name="Riley R."/>
            <person name="Savchenko A."/>
            <person name="Shiryaev A."/>
            <person name="Soop K."/>
            <person name="Spirin V."/>
            <person name="Szebenyi C."/>
            <person name="Tomsovsky M."/>
            <person name="Tulloss R.E."/>
            <person name="Uehling J."/>
            <person name="Grigoriev I.V."/>
            <person name="Vagvolgyi C."/>
            <person name="Papp T."/>
            <person name="Martin F.M."/>
            <person name="Miettinen O."/>
            <person name="Hibbett D.S."/>
            <person name="Nagy L.G."/>
        </authorList>
    </citation>
    <scope>NUCLEOTIDE SEQUENCE [LARGE SCALE GENOMIC DNA]</scope>
    <source>
        <strain evidence="2 3">CBS 309.79</strain>
    </source>
</reference>
<dbReference type="EMBL" id="ML178850">
    <property type="protein sequence ID" value="TFK97118.1"/>
    <property type="molecule type" value="Genomic_DNA"/>
</dbReference>
<evidence type="ECO:0000313" key="3">
    <source>
        <dbReference type="Proteomes" id="UP000305067"/>
    </source>
</evidence>
<dbReference type="OrthoDB" id="9974421at2759"/>
<dbReference type="STRING" id="1884261.A0A5C3QAA4"/>
<organism evidence="2 3">
    <name type="scientific">Pterulicium gracile</name>
    <dbReference type="NCBI Taxonomy" id="1884261"/>
    <lineage>
        <taxon>Eukaryota</taxon>
        <taxon>Fungi</taxon>
        <taxon>Dikarya</taxon>
        <taxon>Basidiomycota</taxon>
        <taxon>Agaricomycotina</taxon>
        <taxon>Agaricomycetes</taxon>
        <taxon>Agaricomycetidae</taxon>
        <taxon>Agaricales</taxon>
        <taxon>Pleurotineae</taxon>
        <taxon>Pterulaceae</taxon>
        <taxon>Pterulicium</taxon>
    </lineage>
</organism>
<keyword evidence="2" id="KW-0378">Hydrolase</keyword>
<keyword evidence="3" id="KW-1185">Reference proteome</keyword>
<keyword evidence="1" id="KW-0732">Signal</keyword>
<accession>A0A5C3QAA4</accession>
<evidence type="ECO:0000256" key="1">
    <source>
        <dbReference type="SAM" id="SignalP"/>
    </source>
</evidence>
<proteinExistence type="predicted"/>
<dbReference type="PANTHER" id="PTHR32015:SF1">
    <property type="entry name" value="LIPASE"/>
    <property type="match status" value="1"/>
</dbReference>
<dbReference type="AlphaFoldDB" id="A0A5C3QAA4"/>
<evidence type="ECO:0000313" key="2">
    <source>
        <dbReference type="EMBL" id="TFK97118.1"/>
    </source>
</evidence>